<protein>
    <submittedName>
        <fullName evidence="3">Uncharacterized protein</fullName>
    </submittedName>
</protein>
<evidence type="ECO:0000313" key="3">
    <source>
        <dbReference type="EMBL" id="SCC26105.1"/>
    </source>
</evidence>
<keyword evidence="4" id="KW-1185">Reference proteome</keyword>
<feature type="transmembrane region" description="Helical" evidence="2">
    <location>
        <begin position="37"/>
        <end position="55"/>
    </location>
</feature>
<organism evidence="3 4">
    <name type="scientific">Gilliamella bombicola</name>
    <dbReference type="NCBI Taxonomy" id="1798182"/>
    <lineage>
        <taxon>Bacteria</taxon>
        <taxon>Pseudomonadati</taxon>
        <taxon>Pseudomonadota</taxon>
        <taxon>Gammaproteobacteria</taxon>
        <taxon>Orbales</taxon>
        <taxon>Orbaceae</taxon>
        <taxon>Gilliamella</taxon>
    </lineage>
</organism>
<sequence length="129" mass="14868">MWLFWLYEGLAFVAIILLIFGYCRFRGIGFWSLIWKYLKWFSLAVLIVWLAIAILCRVDLYNAAHCYFRGESMHANTKYSIFLGECQVETPSGSYVPIERARALPGSSNHDHDDDHSDSGSTSEFYPVN</sequence>
<dbReference type="OrthoDB" id="7066140at2"/>
<evidence type="ECO:0000313" key="4">
    <source>
        <dbReference type="Proteomes" id="UP000199670"/>
    </source>
</evidence>
<dbReference type="AlphaFoldDB" id="A0A1C4D3Y9"/>
<keyword evidence="2" id="KW-1133">Transmembrane helix</keyword>
<gene>
    <name evidence="3" type="ORF">GA0061081_11329</name>
</gene>
<reference evidence="4" key="1">
    <citation type="submission" date="2016-08" db="EMBL/GenBank/DDBJ databases">
        <authorList>
            <person name="Varghese N."/>
            <person name="Submissions Spin"/>
        </authorList>
    </citation>
    <scope>NUCLEOTIDE SEQUENCE [LARGE SCALE GENOMIC DNA]</scope>
    <source>
        <strain evidence="4">R-53248</strain>
    </source>
</reference>
<feature type="compositionally biased region" description="Basic and acidic residues" evidence="1">
    <location>
        <begin position="109"/>
        <end position="118"/>
    </location>
</feature>
<keyword evidence="2" id="KW-0472">Membrane</keyword>
<accession>A0A1C4D3Y9</accession>
<feature type="region of interest" description="Disordered" evidence="1">
    <location>
        <begin position="104"/>
        <end position="129"/>
    </location>
</feature>
<evidence type="ECO:0000256" key="2">
    <source>
        <dbReference type="SAM" id="Phobius"/>
    </source>
</evidence>
<dbReference type="RefSeq" id="WP_091350209.1">
    <property type="nucleotide sequence ID" value="NZ_FMAQ01000013.1"/>
</dbReference>
<name>A0A1C4D3Y9_9GAMM</name>
<proteinExistence type="predicted"/>
<dbReference type="Proteomes" id="UP000199670">
    <property type="component" value="Unassembled WGS sequence"/>
</dbReference>
<dbReference type="EMBL" id="FMAQ01000013">
    <property type="protein sequence ID" value="SCC26105.1"/>
    <property type="molecule type" value="Genomic_DNA"/>
</dbReference>
<evidence type="ECO:0000256" key="1">
    <source>
        <dbReference type="SAM" id="MobiDB-lite"/>
    </source>
</evidence>
<feature type="transmembrane region" description="Helical" evidence="2">
    <location>
        <begin position="6"/>
        <end position="25"/>
    </location>
</feature>
<keyword evidence="2" id="KW-0812">Transmembrane</keyword>